<dbReference type="Proteomes" id="UP000001137">
    <property type="component" value="Chromosome"/>
</dbReference>
<proteinExistence type="predicted"/>
<dbReference type="KEGG" id="cma:Cmaq_1525"/>
<feature type="domain" description="Helicase ATP-binding" evidence="6">
    <location>
        <begin position="20"/>
        <end position="216"/>
    </location>
</feature>
<dbReference type="EMBL" id="CP000852">
    <property type="protein sequence ID" value="ABW02349.1"/>
    <property type="molecule type" value="Genomic_DNA"/>
</dbReference>
<dbReference type="RefSeq" id="WP_012186568.1">
    <property type="nucleotide sequence ID" value="NC_009954.1"/>
</dbReference>
<dbReference type="PROSITE" id="PS51192">
    <property type="entry name" value="HELICASE_ATP_BIND_1"/>
    <property type="match status" value="1"/>
</dbReference>
<dbReference type="PANTHER" id="PTHR47962">
    <property type="entry name" value="ATP-DEPENDENT HELICASE LHR-RELATED-RELATED"/>
    <property type="match status" value="1"/>
</dbReference>
<dbReference type="HOGENOM" id="CLU_031100_0_0_2"/>
<dbReference type="InterPro" id="IPR001650">
    <property type="entry name" value="Helicase_C-like"/>
</dbReference>
<dbReference type="InterPro" id="IPR014001">
    <property type="entry name" value="Helicase_ATP-bd"/>
</dbReference>
<dbReference type="GeneID" id="5708613"/>
<dbReference type="eggNOG" id="arCOG01444">
    <property type="taxonomic scope" value="Archaea"/>
</dbReference>
<keyword evidence="3" id="KW-0347">Helicase</keyword>
<dbReference type="OrthoDB" id="43851at2157"/>
<dbReference type="InterPro" id="IPR011545">
    <property type="entry name" value="DEAD/DEAH_box_helicase_dom"/>
</dbReference>
<evidence type="ECO:0000256" key="5">
    <source>
        <dbReference type="ARBA" id="ARBA00023118"/>
    </source>
</evidence>
<sequence length="582" mass="66327">MPNLKPRPGIDKLLEVLDSKLKGHEKPFIIAELPTGYGKTTASPYIYKLVNEYGISDRVIHVLPLRAIIRKLIQDITDEGTWIGSLFREIRLGINDIAYQMGEFVVNVRKEPFFDAKYTLTTLDSFVHNLFKIPITELYRDKKHYFIPLGRIFTSTVLLDEAHIALAAESEKTISTVIASINALLSSHVPIVMMTATLPSKYEKLIIEKVNNIKKARPIVIRLGKKEEVKSNEITIITVHDPDFENTYSNVKYVHEKVSKLRIIDKAMDEVNNGRRVLIVLNNIRKVINIYREISDRINDSDIALVHSKLIGRDREMYESRINKVKVLIGTSAIEAGVDVSFDTLITTIDNPMSFIQRIGRICRKGPDDCADGEGRIYLINDDSDNLEGAINYVLTKKINWRLPYNVSNDFMGYMEFLETFTEKMGAITYDERHLSILNRVFMNIYISSKTLNELLKLTRGSLLREPLINVFIGDLNKPCSDVGINEFLERSFTIDLSEVVLNKSGFCAKMKECMVGIGILENDVLSCSYLTNDSEDFKKSLCTDNVYNMFFKLVEKYKAPLVIIIKDECYEEGIGFKLHGG</sequence>
<dbReference type="GO" id="GO:0005524">
    <property type="term" value="F:ATP binding"/>
    <property type="evidence" value="ECO:0007669"/>
    <property type="project" value="UniProtKB-KW"/>
</dbReference>
<dbReference type="Pfam" id="PF22590">
    <property type="entry name" value="Cas3-like_C_2"/>
    <property type="match status" value="1"/>
</dbReference>
<dbReference type="InterPro" id="IPR006474">
    <property type="entry name" value="Helicase_Cas3_CRISPR-ass_core"/>
</dbReference>
<feature type="domain" description="Helicase C-terminal" evidence="7">
    <location>
        <begin position="263"/>
        <end position="411"/>
    </location>
</feature>
<dbReference type="GO" id="GO:0004386">
    <property type="term" value="F:helicase activity"/>
    <property type="evidence" value="ECO:0007669"/>
    <property type="project" value="UniProtKB-KW"/>
</dbReference>
<keyword evidence="1" id="KW-0547">Nucleotide-binding</keyword>
<dbReference type="PANTHER" id="PTHR47962:SF5">
    <property type="entry name" value="ATP-DEPENDENT HELICASE LHR-RELATED"/>
    <property type="match status" value="1"/>
</dbReference>
<protein>
    <submittedName>
        <fullName evidence="8">CRISPR-associated helicase Cas3</fullName>
    </submittedName>
</protein>
<keyword evidence="9" id="KW-1185">Reference proteome</keyword>
<dbReference type="Pfam" id="PF00270">
    <property type="entry name" value="DEAD"/>
    <property type="match status" value="1"/>
</dbReference>
<dbReference type="STRING" id="397948.Cmaq_1525"/>
<evidence type="ECO:0000259" key="6">
    <source>
        <dbReference type="PROSITE" id="PS51192"/>
    </source>
</evidence>
<dbReference type="AlphaFoldDB" id="A8M9D0"/>
<dbReference type="GO" id="GO:0003677">
    <property type="term" value="F:DNA binding"/>
    <property type="evidence" value="ECO:0007669"/>
    <property type="project" value="TreeGrafter"/>
</dbReference>
<dbReference type="PROSITE" id="PS51194">
    <property type="entry name" value="HELICASE_CTER"/>
    <property type="match status" value="1"/>
</dbReference>
<dbReference type="Gene3D" id="3.40.50.300">
    <property type="entry name" value="P-loop containing nucleotide triphosphate hydrolases"/>
    <property type="match status" value="2"/>
</dbReference>
<gene>
    <name evidence="8" type="ordered locus">Cmaq_1525</name>
</gene>
<dbReference type="SUPFAM" id="SSF52540">
    <property type="entry name" value="P-loop containing nucleoside triphosphate hydrolases"/>
    <property type="match status" value="1"/>
</dbReference>
<evidence type="ECO:0000313" key="9">
    <source>
        <dbReference type="Proteomes" id="UP000001137"/>
    </source>
</evidence>
<dbReference type="GO" id="GO:0051607">
    <property type="term" value="P:defense response to virus"/>
    <property type="evidence" value="ECO:0007669"/>
    <property type="project" value="UniProtKB-KW"/>
</dbReference>
<dbReference type="SMART" id="SM00487">
    <property type="entry name" value="DEXDc"/>
    <property type="match status" value="1"/>
</dbReference>
<keyword evidence="2" id="KW-0378">Hydrolase</keyword>
<evidence type="ECO:0000259" key="7">
    <source>
        <dbReference type="PROSITE" id="PS51194"/>
    </source>
</evidence>
<dbReference type="InterPro" id="IPR027417">
    <property type="entry name" value="P-loop_NTPase"/>
</dbReference>
<evidence type="ECO:0000256" key="3">
    <source>
        <dbReference type="ARBA" id="ARBA00022806"/>
    </source>
</evidence>
<dbReference type="SMART" id="SM00490">
    <property type="entry name" value="HELICc"/>
    <property type="match status" value="1"/>
</dbReference>
<name>A8M9D0_CALMQ</name>
<evidence type="ECO:0000256" key="4">
    <source>
        <dbReference type="ARBA" id="ARBA00022840"/>
    </source>
</evidence>
<dbReference type="GO" id="GO:0016887">
    <property type="term" value="F:ATP hydrolysis activity"/>
    <property type="evidence" value="ECO:0007669"/>
    <property type="project" value="TreeGrafter"/>
</dbReference>
<dbReference type="InterPro" id="IPR052511">
    <property type="entry name" value="ATP-dep_Helicase"/>
</dbReference>
<evidence type="ECO:0000256" key="2">
    <source>
        <dbReference type="ARBA" id="ARBA00022801"/>
    </source>
</evidence>
<organism evidence="8 9">
    <name type="scientific">Caldivirga maquilingensis (strain ATCC 700844 / DSM 13496 / JCM 10307 / IC-167)</name>
    <dbReference type="NCBI Taxonomy" id="397948"/>
    <lineage>
        <taxon>Archaea</taxon>
        <taxon>Thermoproteota</taxon>
        <taxon>Thermoprotei</taxon>
        <taxon>Thermoproteales</taxon>
        <taxon>Thermoproteaceae</taxon>
        <taxon>Caldivirga</taxon>
    </lineage>
</organism>
<evidence type="ECO:0000313" key="8">
    <source>
        <dbReference type="EMBL" id="ABW02349.1"/>
    </source>
</evidence>
<keyword evidence="4" id="KW-0067">ATP-binding</keyword>
<dbReference type="InterPro" id="IPR054712">
    <property type="entry name" value="Cas3-like_dom"/>
</dbReference>
<reference evidence="8 9" key="1">
    <citation type="submission" date="2007-10" db="EMBL/GenBank/DDBJ databases">
        <title>Complete sequence of Caldivirga maquilingensis IC-167.</title>
        <authorList>
            <consortium name="US DOE Joint Genome Institute"/>
            <person name="Copeland A."/>
            <person name="Lucas S."/>
            <person name="Lapidus A."/>
            <person name="Barry K."/>
            <person name="Glavina del Rio T."/>
            <person name="Dalin E."/>
            <person name="Tice H."/>
            <person name="Pitluck S."/>
            <person name="Saunders E."/>
            <person name="Brettin T."/>
            <person name="Bruce D."/>
            <person name="Detter J.C."/>
            <person name="Han C."/>
            <person name="Schmutz J."/>
            <person name="Larimer F."/>
            <person name="Land M."/>
            <person name="Hauser L."/>
            <person name="Kyrpides N."/>
            <person name="Ivanova N."/>
            <person name="Biddle J.F."/>
            <person name="Zhang Z."/>
            <person name="Fitz-Gibbon S.T."/>
            <person name="Lowe T.M."/>
            <person name="Saltikov C."/>
            <person name="House C.H."/>
            <person name="Richardson P."/>
        </authorList>
    </citation>
    <scope>NUCLEOTIDE SEQUENCE [LARGE SCALE GENOMIC DNA]</scope>
    <source>
        <strain evidence="9">ATCC 700844 / DSM 13496 / JCM 10307 / IC-167</strain>
    </source>
</reference>
<dbReference type="NCBIfam" id="TIGR01587">
    <property type="entry name" value="cas3_core"/>
    <property type="match status" value="1"/>
</dbReference>
<accession>A8M9D0</accession>
<dbReference type="GO" id="GO:0140097">
    <property type="term" value="F:catalytic activity, acting on DNA"/>
    <property type="evidence" value="ECO:0007669"/>
    <property type="project" value="UniProtKB-ARBA"/>
</dbReference>
<keyword evidence="5" id="KW-0051">Antiviral defense</keyword>
<evidence type="ECO:0000256" key="1">
    <source>
        <dbReference type="ARBA" id="ARBA00022741"/>
    </source>
</evidence>